<evidence type="ECO:0000259" key="5">
    <source>
        <dbReference type="SMART" id="SM01217"/>
    </source>
</evidence>
<feature type="domain" description="Fibronectin type III-like" evidence="5">
    <location>
        <begin position="578"/>
        <end position="651"/>
    </location>
</feature>
<dbReference type="Gene3D" id="2.60.40.10">
    <property type="entry name" value="Immunoglobulins"/>
    <property type="match status" value="1"/>
</dbReference>
<keyword evidence="4" id="KW-0326">Glycosidase</keyword>
<comment type="caution">
    <text evidence="6">The sequence shown here is derived from an EMBL/GenBank/DDBJ whole genome shotgun (WGS) entry which is preliminary data.</text>
</comment>
<protein>
    <submittedName>
        <fullName evidence="6">Glycoside hydrolase family 3 C-terminal domain-containing protein</fullName>
    </submittedName>
</protein>
<proteinExistence type="inferred from homology"/>
<dbReference type="InterPro" id="IPR001764">
    <property type="entry name" value="Glyco_hydro_3_N"/>
</dbReference>
<dbReference type="Gene3D" id="3.20.20.300">
    <property type="entry name" value="Glycoside hydrolase, family 3, N-terminal domain"/>
    <property type="match status" value="1"/>
</dbReference>
<dbReference type="InterPro" id="IPR017853">
    <property type="entry name" value="GH"/>
</dbReference>
<organism evidence="6 7">
    <name type="scientific">Subdoligranulum variabile</name>
    <dbReference type="NCBI Taxonomy" id="214851"/>
    <lineage>
        <taxon>Bacteria</taxon>
        <taxon>Bacillati</taxon>
        <taxon>Bacillota</taxon>
        <taxon>Clostridia</taxon>
        <taxon>Eubacteriales</taxon>
        <taxon>Oscillospiraceae</taxon>
        <taxon>Subdoligranulum</taxon>
    </lineage>
</organism>
<gene>
    <name evidence="6" type="ORF">KHY36_05240</name>
</gene>
<dbReference type="InterPro" id="IPR036962">
    <property type="entry name" value="Glyco_hydro_3_N_sf"/>
</dbReference>
<name>A0A943DAK6_9FIRM</name>
<dbReference type="PANTHER" id="PTHR42715:SF10">
    <property type="entry name" value="BETA-GLUCOSIDASE"/>
    <property type="match status" value="1"/>
</dbReference>
<dbReference type="InterPro" id="IPR036881">
    <property type="entry name" value="Glyco_hydro_3_C_sf"/>
</dbReference>
<dbReference type="GO" id="GO:0005975">
    <property type="term" value="P:carbohydrate metabolic process"/>
    <property type="evidence" value="ECO:0007669"/>
    <property type="project" value="InterPro"/>
</dbReference>
<dbReference type="AlphaFoldDB" id="A0A943DAK6"/>
<dbReference type="InterPro" id="IPR026891">
    <property type="entry name" value="Fn3-like"/>
</dbReference>
<dbReference type="InterPro" id="IPR050288">
    <property type="entry name" value="Cellulose_deg_GH3"/>
</dbReference>
<reference evidence="6" key="1">
    <citation type="submission" date="2021-02" db="EMBL/GenBank/DDBJ databases">
        <title>Infant gut strain persistence is associated with maternal origin, phylogeny, and functional potential including surface adhesion and iron acquisition.</title>
        <authorList>
            <person name="Lou Y.C."/>
        </authorList>
    </citation>
    <scope>NUCLEOTIDE SEQUENCE</scope>
    <source>
        <strain evidence="6">L3_101_000M1_dasL3_101_000M1_concoct_87</strain>
    </source>
</reference>
<dbReference type="InterPro" id="IPR019800">
    <property type="entry name" value="Glyco_hydro_3_AS"/>
</dbReference>
<evidence type="ECO:0000256" key="4">
    <source>
        <dbReference type="RuleBase" id="RU361161"/>
    </source>
</evidence>
<dbReference type="Proteomes" id="UP000759273">
    <property type="component" value="Unassembled WGS sequence"/>
</dbReference>
<dbReference type="SMART" id="SM01217">
    <property type="entry name" value="Fn3_like"/>
    <property type="match status" value="1"/>
</dbReference>
<keyword evidence="3" id="KW-0119">Carbohydrate metabolism</keyword>
<dbReference type="SUPFAM" id="SSF52279">
    <property type="entry name" value="Beta-D-glucan exohydrolase, C-terminal domain"/>
    <property type="match status" value="1"/>
</dbReference>
<evidence type="ECO:0000313" key="7">
    <source>
        <dbReference type="Proteomes" id="UP000759273"/>
    </source>
</evidence>
<dbReference type="EMBL" id="JAGZGG010000008">
    <property type="protein sequence ID" value="MBS5331920.1"/>
    <property type="molecule type" value="Genomic_DNA"/>
</dbReference>
<dbReference type="PROSITE" id="PS00775">
    <property type="entry name" value="GLYCOSYL_HYDROL_F3"/>
    <property type="match status" value="1"/>
</dbReference>
<dbReference type="Pfam" id="PF14310">
    <property type="entry name" value="Fn3-like"/>
    <property type="match status" value="1"/>
</dbReference>
<dbReference type="InterPro" id="IPR002772">
    <property type="entry name" value="Glyco_hydro_3_C"/>
</dbReference>
<dbReference type="InterPro" id="IPR013783">
    <property type="entry name" value="Ig-like_fold"/>
</dbReference>
<evidence type="ECO:0000256" key="2">
    <source>
        <dbReference type="ARBA" id="ARBA00022801"/>
    </source>
</evidence>
<dbReference type="PRINTS" id="PR00133">
    <property type="entry name" value="GLHYDRLASE3"/>
</dbReference>
<dbReference type="Gene3D" id="3.40.50.1700">
    <property type="entry name" value="Glycoside hydrolase family 3 C-terminal domain"/>
    <property type="match status" value="1"/>
</dbReference>
<comment type="similarity">
    <text evidence="1 4">Belongs to the glycosyl hydrolase 3 family.</text>
</comment>
<evidence type="ECO:0000256" key="1">
    <source>
        <dbReference type="ARBA" id="ARBA00005336"/>
    </source>
</evidence>
<dbReference type="SUPFAM" id="SSF51445">
    <property type="entry name" value="(Trans)glycosidases"/>
    <property type="match status" value="1"/>
</dbReference>
<keyword evidence="2 4" id="KW-0378">Hydrolase</keyword>
<dbReference type="GO" id="GO:0008422">
    <property type="term" value="F:beta-glucosidase activity"/>
    <property type="evidence" value="ECO:0007669"/>
    <property type="project" value="UniProtKB-ARBA"/>
</dbReference>
<sequence length="752" mass="81120">MNVEELVSALTLEEKAGLCSGADFWHTKAVERLGIPAIKVSDGPHGLRTQKEGSTDPNDAIEAVCFPAGCAAAASFDPALTRRMGAALGREARASGVQVLLGPAVNIKRSPLCGRNFEYYSEDPYLAGELAAGFIQGVQSEGVGTSIKHFAANNQETRRLSADSRVDERTLHEIYLPAFETAVKKARPWTVMCSYNRVNGDYASENKLLLTDILRDDWGFDGFVMSDWGAVNDRVKGVAAGLDLEMPGSGGVYDRKIIEAVQNGTLDIGVLDKAVARILNIVLRAADLAKLPAVFDHAADHKLAVKLAKQSAVLLRNLGALPLHKGQKVAYIGAFADHPRYQGGGSSHVNTTAISAMDAAIMNDRSVSYIEGFPADRDQRDEAEFLRAVTAAEAADVAVIFAGLPDSFESEGADRRHMRLPDCQNNLIARVAAVQKNTVVVLHTGSPVECPWADDVSSVLCMYLAGEGVGEAADALLWGDANPCGRLPETWPLRLEDTPCYLDYPGDGVTADYREGVYVGYRWYDARKMPVRWPFGHGLSYTGYVYRNAELSCDTMAADGEVTVRVTVKNSGAMPGAEVVQLYVADATGTPVPGGRVPQALRGFAKVDLQPGEERVVTFTLTPRDLSRYSAEIHDWYAAPGRYEVRIGHSSRDIRSTLPLHYAGAKLLPLTVDETTPLGILLADPRTAPIVRGMLDAQVQAMANGGGDGLMPPEAMAQMFDGLTLRNMINFGGPQAEERLNAMLAKLKEAVQ</sequence>
<accession>A0A943DAK6</accession>
<dbReference type="PANTHER" id="PTHR42715">
    <property type="entry name" value="BETA-GLUCOSIDASE"/>
    <property type="match status" value="1"/>
</dbReference>
<dbReference type="FunFam" id="2.60.40.10:FF:000495">
    <property type="entry name" value="Periplasmic beta-glucosidase"/>
    <property type="match status" value="1"/>
</dbReference>
<evidence type="ECO:0000313" key="6">
    <source>
        <dbReference type="EMBL" id="MBS5331920.1"/>
    </source>
</evidence>
<evidence type="ECO:0000256" key="3">
    <source>
        <dbReference type="ARBA" id="ARBA00023277"/>
    </source>
</evidence>
<dbReference type="Pfam" id="PF01915">
    <property type="entry name" value="Glyco_hydro_3_C"/>
    <property type="match status" value="1"/>
</dbReference>
<dbReference type="Pfam" id="PF00933">
    <property type="entry name" value="Glyco_hydro_3"/>
    <property type="match status" value="1"/>
</dbReference>